<dbReference type="PANTHER" id="PTHR30194:SF3">
    <property type="entry name" value="CROSSOVER JUNCTION ENDODEOXYRIBONUCLEASE RUVC"/>
    <property type="match status" value="1"/>
</dbReference>
<keyword evidence="9" id="KW-0238">DNA-binding</keyword>
<dbReference type="InterPro" id="IPR020563">
    <property type="entry name" value="X-over_junc_endoDNase_Mg_BS"/>
</dbReference>
<dbReference type="InterPro" id="IPR036397">
    <property type="entry name" value="RNaseH_sf"/>
</dbReference>
<dbReference type="PANTHER" id="PTHR30194">
    <property type="entry name" value="CROSSOVER JUNCTION ENDODEOXYRIBONUCLEASE RUVC"/>
    <property type="match status" value="1"/>
</dbReference>
<accession>X0WYC0</accession>
<evidence type="ECO:0000256" key="2">
    <source>
        <dbReference type="ARBA" id="ARBA00022490"/>
    </source>
</evidence>
<dbReference type="AlphaFoldDB" id="X0WYC0"/>
<dbReference type="EMBL" id="BARS01031237">
    <property type="protein sequence ID" value="GAG28207.1"/>
    <property type="molecule type" value="Genomic_DNA"/>
</dbReference>
<evidence type="ECO:0000256" key="7">
    <source>
        <dbReference type="ARBA" id="ARBA00022801"/>
    </source>
</evidence>
<protein>
    <submittedName>
        <fullName evidence="12">Uncharacterized protein</fullName>
    </submittedName>
</protein>
<keyword evidence="11" id="KW-0234">DNA repair</keyword>
<evidence type="ECO:0000256" key="6">
    <source>
        <dbReference type="ARBA" id="ARBA00022763"/>
    </source>
</evidence>
<keyword evidence="4" id="KW-0479">Metal-binding</keyword>
<dbReference type="GO" id="GO:0008821">
    <property type="term" value="F:crossover junction DNA endonuclease activity"/>
    <property type="evidence" value="ECO:0007669"/>
    <property type="project" value="InterPro"/>
</dbReference>
<name>X0WYC0_9ZZZZ</name>
<dbReference type="Pfam" id="PF02075">
    <property type="entry name" value="RuvC"/>
    <property type="match status" value="1"/>
</dbReference>
<proteinExistence type="inferred from homology"/>
<dbReference type="GO" id="GO:0003677">
    <property type="term" value="F:DNA binding"/>
    <property type="evidence" value="ECO:0007669"/>
    <property type="project" value="UniProtKB-KW"/>
</dbReference>
<evidence type="ECO:0000256" key="3">
    <source>
        <dbReference type="ARBA" id="ARBA00022722"/>
    </source>
</evidence>
<dbReference type="PROSITE" id="PS01321">
    <property type="entry name" value="RUVC"/>
    <property type="match status" value="1"/>
</dbReference>
<keyword evidence="8" id="KW-0460">Magnesium</keyword>
<keyword evidence="10" id="KW-0233">DNA recombination</keyword>
<dbReference type="GO" id="GO:0046872">
    <property type="term" value="F:metal ion binding"/>
    <property type="evidence" value="ECO:0007669"/>
    <property type="project" value="UniProtKB-KW"/>
</dbReference>
<organism evidence="12">
    <name type="scientific">marine sediment metagenome</name>
    <dbReference type="NCBI Taxonomy" id="412755"/>
    <lineage>
        <taxon>unclassified sequences</taxon>
        <taxon>metagenomes</taxon>
        <taxon>ecological metagenomes</taxon>
    </lineage>
</organism>
<evidence type="ECO:0000256" key="4">
    <source>
        <dbReference type="ARBA" id="ARBA00022723"/>
    </source>
</evidence>
<dbReference type="Gene3D" id="3.30.420.10">
    <property type="entry name" value="Ribonuclease H-like superfamily/Ribonuclease H"/>
    <property type="match status" value="1"/>
</dbReference>
<dbReference type="InterPro" id="IPR012337">
    <property type="entry name" value="RNaseH-like_sf"/>
</dbReference>
<reference evidence="12" key="1">
    <citation type="journal article" date="2014" name="Front. Microbiol.">
        <title>High frequency of phylogenetically diverse reductive dehalogenase-homologous genes in deep subseafloor sedimentary metagenomes.</title>
        <authorList>
            <person name="Kawai M."/>
            <person name="Futagami T."/>
            <person name="Toyoda A."/>
            <person name="Takaki Y."/>
            <person name="Nishi S."/>
            <person name="Hori S."/>
            <person name="Arai W."/>
            <person name="Tsubouchi T."/>
            <person name="Morono Y."/>
            <person name="Uchiyama I."/>
            <person name="Ito T."/>
            <person name="Fujiyama A."/>
            <person name="Inagaki F."/>
            <person name="Takami H."/>
        </authorList>
    </citation>
    <scope>NUCLEOTIDE SEQUENCE</scope>
    <source>
        <strain evidence="12">Expedition CK06-06</strain>
    </source>
</reference>
<evidence type="ECO:0000256" key="8">
    <source>
        <dbReference type="ARBA" id="ARBA00022842"/>
    </source>
</evidence>
<comment type="similarity">
    <text evidence="1">Belongs to the RuvC family.</text>
</comment>
<dbReference type="PRINTS" id="PR00696">
    <property type="entry name" value="RSOLVASERUVC"/>
</dbReference>
<comment type="caution">
    <text evidence="12">The sequence shown here is derived from an EMBL/GenBank/DDBJ whole genome shotgun (WGS) entry which is preliminary data.</text>
</comment>
<evidence type="ECO:0000256" key="10">
    <source>
        <dbReference type="ARBA" id="ARBA00023172"/>
    </source>
</evidence>
<keyword evidence="5" id="KW-0255">Endonuclease</keyword>
<keyword evidence="3" id="KW-0540">Nuclease</keyword>
<evidence type="ECO:0000256" key="9">
    <source>
        <dbReference type="ARBA" id="ARBA00023125"/>
    </source>
</evidence>
<dbReference type="GO" id="GO:0006281">
    <property type="term" value="P:DNA repair"/>
    <property type="evidence" value="ECO:0007669"/>
    <property type="project" value="UniProtKB-KW"/>
</dbReference>
<dbReference type="InterPro" id="IPR002176">
    <property type="entry name" value="X-over_junc_endoDNase_RuvC"/>
</dbReference>
<evidence type="ECO:0000256" key="5">
    <source>
        <dbReference type="ARBA" id="ARBA00022759"/>
    </source>
</evidence>
<evidence type="ECO:0000313" key="12">
    <source>
        <dbReference type="EMBL" id="GAG28207.1"/>
    </source>
</evidence>
<dbReference type="GO" id="GO:0006310">
    <property type="term" value="P:DNA recombination"/>
    <property type="evidence" value="ECO:0007669"/>
    <property type="project" value="UniProtKB-KW"/>
</dbReference>
<evidence type="ECO:0000256" key="1">
    <source>
        <dbReference type="ARBA" id="ARBA00009518"/>
    </source>
</evidence>
<sequence>MFFQRNVRTAISVGQGRGVALLALAQAGVDTAEYTPLEVKQAVVGYGRAEKAQVQEMVRALLELQEIPKPDDAADALAVAICHIHSARIRSLYEVEQP</sequence>
<gene>
    <name evidence="12" type="ORF">S01H1_48631</name>
</gene>
<keyword evidence="7" id="KW-0378">Hydrolase</keyword>
<dbReference type="SUPFAM" id="SSF53098">
    <property type="entry name" value="Ribonuclease H-like"/>
    <property type="match status" value="1"/>
</dbReference>
<evidence type="ECO:0000256" key="11">
    <source>
        <dbReference type="ARBA" id="ARBA00023204"/>
    </source>
</evidence>
<keyword evidence="2" id="KW-0963">Cytoplasm</keyword>
<keyword evidence="6" id="KW-0227">DNA damage</keyword>